<feature type="region of interest" description="Disordered" evidence="4">
    <location>
        <begin position="249"/>
        <end position="273"/>
    </location>
</feature>
<dbReference type="InterPro" id="IPR018335">
    <property type="entry name" value="Tscrpt_reg_HTH_Crp-type_CS"/>
</dbReference>
<dbReference type="Gene3D" id="2.60.120.10">
    <property type="entry name" value="Jelly Rolls"/>
    <property type="match status" value="1"/>
</dbReference>
<keyword evidence="1" id="KW-0805">Transcription regulation</keyword>
<dbReference type="STRING" id="758825.SAMN02982985_01857"/>
<dbReference type="CDD" id="cd00092">
    <property type="entry name" value="HTH_CRP"/>
    <property type="match status" value="1"/>
</dbReference>
<keyword evidence="2" id="KW-0238">DNA-binding</keyword>
<dbReference type="Pfam" id="PF00027">
    <property type="entry name" value="cNMP_binding"/>
    <property type="match status" value="1"/>
</dbReference>
<sequence length="273" mass="29333">MDSLPRTQASPGGHKILSAFDCARCQARGSCLPACGAGATGVGQLVGRRLRVARDAPLYHCGDAVNGLFYAVRYGSFKTYRADAGGRPRLAGFQLGTDMLGLDAIGLHQHSCTVVALEDSEVCEVSSDSMHGKHQHNAALQRLFHGVLSKEIAREQYLAMLLRNTRADQRLAAFLLQLSWRYAARGYSASQFRLAMSRIDIADLLGLTPESVSRLLYRFKQSGLIELSGRDIRLHDAAGLKAVVVGEGDAAPAPTSTAPPPRGTETTPDTGQQ</sequence>
<evidence type="ECO:0000313" key="7">
    <source>
        <dbReference type="Proteomes" id="UP000199470"/>
    </source>
</evidence>
<dbReference type="CDD" id="cd00038">
    <property type="entry name" value="CAP_ED"/>
    <property type="match status" value="1"/>
</dbReference>
<feature type="domain" description="HTH crp-type" evidence="5">
    <location>
        <begin position="165"/>
        <end position="238"/>
    </location>
</feature>
<dbReference type="InterPro" id="IPR014710">
    <property type="entry name" value="RmlC-like_jellyroll"/>
</dbReference>
<dbReference type="AlphaFoldDB" id="A0A1I4LBI5"/>
<dbReference type="SUPFAM" id="SSF46785">
    <property type="entry name" value="Winged helix' DNA-binding domain"/>
    <property type="match status" value="1"/>
</dbReference>
<dbReference type="EMBL" id="FOTW01000009">
    <property type="protein sequence ID" value="SFL88300.1"/>
    <property type="molecule type" value="Genomic_DNA"/>
</dbReference>
<protein>
    <submittedName>
        <fullName evidence="6">Transcriptional regulator, Crp/Fnr family</fullName>
    </submittedName>
</protein>
<dbReference type="InterPro" id="IPR012318">
    <property type="entry name" value="HTH_CRP"/>
</dbReference>
<keyword evidence="3" id="KW-0804">Transcription</keyword>
<reference evidence="6 7" key="1">
    <citation type="submission" date="2016-10" db="EMBL/GenBank/DDBJ databases">
        <authorList>
            <person name="de Groot N.N."/>
        </authorList>
    </citation>
    <scope>NUCLEOTIDE SEQUENCE [LARGE SCALE GENOMIC DNA]</scope>
    <source>
        <strain evidence="6 7">ATCC 43154</strain>
    </source>
</reference>
<dbReference type="InterPro" id="IPR000595">
    <property type="entry name" value="cNMP-bd_dom"/>
</dbReference>
<gene>
    <name evidence="6" type="ORF">SAMN02982985_01857</name>
</gene>
<dbReference type="Proteomes" id="UP000199470">
    <property type="component" value="Unassembled WGS sequence"/>
</dbReference>
<dbReference type="Pfam" id="PF13545">
    <property type="entry name" value="HTH_Crp_2"/>
    <property type="match status" value="1"/>
</dbReference>
<organism evidence="6 7">
    <name type="scientific">Rugamonas rubra</name>
    <dbReference type="NCBI Taxonomy" id="758825"/>
    <lineage>
        <taxon>Bacteria</taxon>
        <taxon>Pseudomonadati</taxon>
        <taxon>Pseudomonadota</taxon>
        <taxon>Betaproteobacteria</taxon>
        <taxon>Burkholderiales</taxon>
        <taxon>Oxalobacteraceae</taxon>
        <taxon>Telluria group</taxon>
        <taxon>Rugamonas</taxon>
    </lineage>
</organism>
<accession>A0A1I4LBI5</accession>
<dbReference type="FunFam" id="1.10.10.10:FF:000028">
    <property type="entry name" value="Fumarate/nitrate reduction transcriptional regulator Fnr"/>
    <property type="match status" value="1"/>
</dbReference>
<dbReference type="SMART" id="SM00419">
    <property type="entry name" value="HTH_CRP"/>
    <property type="match status" value="1"/>
</dbReference>
<dbReference type="GO" id="GO:0003677">
    <property type="term" value="F:DNA binding"/>
    <property type="evidence" value="ECO:0007669"/>
    <property type="project" value="UniProtKB-KW"/>
</dbReference>
<dbReference type="Gene3D" id="1.10.10.10">
    <property type="entry name" value="Winged helix-like DNA-binding domain superfamily/Winged helix DNA-binding domain"/>
    <property type="match status" value="1"/>
</dbReference>
<name>A0A1I4LBI5_9BURK</name>
<evidence type="ECO:0000256" key="4">
    <source>
        <dbReference type="SAM" id="MobiDB-lite"/>
    </source>
</evidence>
<dbReference type="InterPro" id="IPR036390">
    <property type="entry name" value="WH_DNA-bd_sf"/>
</dbReference>
<dbReference type="SUPFAM" id="SSF51206">
    <property type="entry name" value="cAMP-binding domain-like"/>
    <property type="match status" value="1"/>
</dbReference>
<dbReference type="OrthoDB" id="7643467at2"/>
<evidence type="ECO:0000256" key="2">
    <source>
        <dbReference type="ARBA" id="ARBA00023125"/>
    </source>
</evidence>
<dbReference type="PROSITE" id="PS51063">
    <property type="entry name" value="HTH_CRP_2"/>
    <property type="match status" value="1"/>
</dbReference>
<keyword evidence="7" id="KW-1185">Reference proteome</keyword>
<dbReference type="GO" id="GO:0003700">
    <property type="term" value="F:DNA-binding transcription factor activity"/>
    <property type="evidence" value="ECO:0007669"/>
    <property type="project" value="InterPro"/>
</dbReference>
<evidence type="ECO:0000259" key="5">
    <source>
        <dbReference type="PROSITE" id="PS51063"/>
    </source>
</evidence>
<evidence type="ECO:0000313" key="6">
    <source>
        <dbReference type="EMBL" id="SFL88300.1"/>
    </source>
</evidence>
<evidence type="ECO:0000256" key="1">
    <source>
        <dbReference type="ARBA" id="ARBA00023015"/>
    </source>
</evidence>
<proteinExistence type="predicted"/>
<dbReference type="InterPro" id="IPR036388">
    <property type="entry name" value="WH-like_DNA-bd_sf"/>
</dbReference>
<dbReference type="PRINTS" id="PR00034">
    <property type="entry name" value="HTHCRP"/>
</dbReference>
<evidence type="ECO:0000256" key="3">
    <source>
        <dbReference type="ARBA" id="ARBA00023163"/>
    </source>
</evidence>
<dbReference type="PROSITE" id="PS00042">
    <property type="entry name" value="HTH_CRP_1"/>
    <property type="match status" value="1"/>
</dbReference>
<dbReference type="InterPro" id="IPR018490">
    <property type="entry name" value="cNMP-bd_dom_sf"/>
</dbReference>
<feature type="compositionally biased region" description="Polar residues" evidence="4">
    <location>
        <begin position="264"/>
        <end position="273"/>
    </location>
</feature>
<dbReference type="RefSeq" id="WP_093386742.1">
    <property type="nucleotide sequence ID" value="NZ_FOTW01000009.1"/>
</dbReference>